<dbReference type="PANTHER" id="PTHR23503">
    <property type="entry name" value="SOLUTE CARRIER FAMILY 2"/>
    <property type="match status" value="1"/>
</dbReference>
<dbReference type="Pfam" id="PF05965">
    <property type="entry name" value="FYRC"/>
    <property type="match status" value="1"/>
</dbReference>
<keyword evidence="6 10" id="KW-0103">Bromodomain</keyword>
<dbReference type="InterPro" id="IPR005828">
    <property type="entry name" value="MFS_sugar_transport-like"/>
</dbReference>
<evidence type="ECO:0000313" key="16">
    <source>
        <dbReference type="Proteomes" id="UP000285624"/>
    </source>
</evidence>
<organism evidence="15 16">
    <name type="scientific">Phytophthora kernoviae</name>
    <dbReference type="NCBI Taxonomy" id="325452"/>
    <lineage>
        <taxon>Eukaryota</taxon>
        <taxon>Sar</taxon>
        <taxon>Stramenopiles</taxon>
        <taxon>Oomycota</taxon>
        <taxon>Peronosporomycetes</taxon>
        <taxon>Peronosporales</taxon>
        <taxon>Peronosporaceae</taxon>
        <taxon>Phytophthora</taxon>
    </lineage>
</organism>
<dbReference type="InterPro" id="IPR001487">
    <property type="entry name" value="Bromodomain"/>
</dbReference>
<dbReference type="EMBL" id="MBDN02000025">
    <property type="protein sequence ID" value="RLN83960.1"/>
    <property type="molecule type" value="Genomic_DNA"/>
</dbReference>
<dbReference type="Pfam" id="PF00083">
    <property type="entry name" value="Sugar_tr"/>
    <property type="match status" value="1"/>
</dbReference>
<keyword evidence="5 13" id="KW-1133">Transmembrane helix</keyword>
<feature type="domain" description="Bromo" evidence="14">
    <location>
        <begin position="807"/>
        <end position="860"/>
    </location>
</feature>
<dbReference type="Proteomes" id="UP000285624">
    <property type="component" value="Unassembled WGS sequence"/>
</dbReference>
<evidence type="ECO:0000313" key="15">
    <source>
        <dbReference type="EMBL" id="RLN83960.1"/>
    </source>
</evidence>
<dbReference type="InterPro" id="IPR045263">
    <property type="entry name" value="GLUT"/>
</dbReference>
<evidence type="ECO:0000256" key="13">
    <source>
        <dbReference type="SAM" id="Phobius"/>
    </source>
</evidence>
<gene>
    <name evidence="15" type="ORF">BBO99_00001703</name>
</gene>
<keyword evidence="9" id="KW-0539">Nucleus</keyword>
<dbReference type="SUPFAM" id="SSF47370">
    <property type="entry name" value="Bromodomain"/>
    <property type="match status" value="1"/>
</dbReference>
<dbReference type="PROSITE" id="PS51542">
    <property type="entry name" value="FYRN"/>
    <property type="match status" value="1"/>
</dbReference>
<reference evidence="15 16" key="1">
    <citation type="journal article" date="2019" name="Mol. Plant Pathol.">
        <title>Genome sequencing of oomycete isolates from Chile supports the New Zealand origin of Phytophthora kernoviae and makes available the first Nothophytophthora sp. genome.</title>
        <authorList>
            <person name="Studholme D.J."/>
            <person name="Panda P."/>
            <person name="Sanfuentes Von Stowasser E."/>
            <person name="Gonzalez M."/>
            <person name="Hill R."/>
            <person name="Sambles C."/>
            <person name="Grant M."/>
            <person name="Williams N.M."/>
            <person name="McDougal R.L."/>
        </authorList>
    </citation>
    <scope>NUCLEOTIDE SEQUENCE [LARGE SCALE GENOMIC DNA]</scope>
    <source>
        <strain evidence="15">Chile4</strain>
    </source>
</reference>
<dbReference type="SMART" id="SM00297">
    <property type="entry name" value="BROMO"/>
    <property type="match status" value="1"/>
</dbReference>
<comment type="caution">
    <text evidence="15">The sequence shown here is derived from an EMBL/GenBank/DDBJ whole genome shotgun (WGS) entry which is preliminary data.</text>
</comment>
<dbReference type="Gene3D" id="1.20.1250.20">
    <property type="entry name" value="MFS general substrate transporter like domains"/>
    <property type="match status" value="1"/>
</dbReference>
<dbReference type="STRING" id="325452.A0A421GYV4"/>
<dbReference type="InterPro" id="IPR005829">
    <property type="entry name" value="Sugar_transporter_CS"/>
</dbReference>
<feature type="region of interest" description="Disordered" evidence="12">
    <location>
        <begin position="222"/>
        <end position="297"/>
    </location>
</feature>
<feature type="transmembrane region" description="Helical" evidence="13">
    <location>
        <begin position="82"/>
        <end position="101"/>
    </location>
</feature>
<evidence type="ECO:0000256" key="2">
    <source>
        <dbReference type="ARBA" id="ARBA00004141"/>
    </source>
</evidence>
<feature type="coiled-coil region" evidence="11">
    <location>
        <begin position="618"/>
        <end position="726"/>
    </location>
</feature>
<evidence type="ECO:0000256" key="8">
    <source>
        <dbReference type="ARBA" id="ARBA00023136"/>
    </source>
</evidence>
<dbReference type="PROSITE" id="PS00217">
    <property type="entry name" value="SUGAR_TRANSPORT_2"/>
    <property type="match status" value="1"/>
</dbReference>
<dbReference type="GO" id="GO:0015149">
    <property type="term" value="F:hexose transmembrane transporter activity"/>
    <property type="evidence" value="ECO:0007669"/>
    <property type="project" value="TreeGrafter"/>
</dbReference>
<name>A0A421GYV4_9STRA</name>
<feature type="transmembrane region" description="Helical" evidence="13">
    <location>
        <begin position="113"/>
        <end position="135"/>
    </location>
</feature>
<dbReference type="GO" id="GO:0016740">
    <property type="term" value="F:transferase activity"/>
    <property type="evidence" value="ECO:0007669"/>
    <property type="project" value="UniProtKB-ARBA"/>
</dbReference>
<dbReference type="GO" id="GO:0016020">
    <property type="term" value="C:membrane"/>
    <property type="evidence" value="ECO:0007669"/>
    <property type="project" value="UniProtKB-SubCell"/>
</dbReference>
<proteinExistence type="predicted"/>
<keyword evidence="11" id="KW-0175">Coiled coil</keyword>
<evidence type="ECO:0000256" key="5">
    <source>
        <dbReference type="ARBA" id="ARBA00022989"/>
    </source>
</evidence>
<keyword evidence="4 13" id="KW-0812">Transmembrane</keyword>
<dbReference type="Pfam" id="PF00439">
    <property type="entry name" value="Bromodomain"/>
    <property type="match status" value="1"/>
</dbReference>
<feature type="transmembrane region" description="Helical" evidence="13">
    <location>
        <begin position="170"/>
        <end position="192"/>
    </location>
</feature>
<dbReference type="GO" id="GO:0003677">
    <property type="term" value="F:DNA binding"/>
    <property type="evidence" value="ECO:0007669"/>
    <property type="project" value="UniProtKB-KW"/>
</dbReference>
<accession>A0A421GYV4</accession>
<dbReference type="Gene3D" id="1.20.920.10">
    <property type="entry name" value="Bromodomain-like"/>
    <property type="match status" value="1"/>
</dbReference>
<evidence type="ECO:0000256" key="7">
    <source>
        <dbReference type="ARBA" id="ARBA00023125"/>
    </source>
</evidence>
<keyword evidence="16" id="KW-1185">Reference proteome</keyword>
<evidence type="ECO:0000256" key="6">
    <source>
        <dbReference type="ARBA" id="ARBA00023117"/>
    </source>
</evidence>
<protein>
    <recommendedName>
        <fullName evidence="14">Bromo domain-containing protein</fullName>
    </recommendedName>
</protein>
<dbReference type="CDD" id="cd04369">
    <property type="entry name" value="Bromodomain"/>
    <property type="match status" value="1"/>
</dbReference>
<dbReference type="InterPro" id="IPR036427">
    <property type="entry name" value="Bromodomain-like_sf"/>
</dbReference>
<evidence type="ECO:0000256" key="11">
    <source>
        <dbReference type="SAM" id="Coils"/>
    </source>
</evidence>
<dbReference type="InterPro" id="IPR003888">
    <property type="entry name" value="FYrich_N"/>
</dbReference>
<dbReference type="PROSITE" id="PS50014">
    <property type="entry name" value="BROMODOMAIN_2"/>
    <property type="match status" value="1"/>
</dbReference>
<comment type="subcellular location">
    <subcellularLocation>
        <location evidence="2">Membrane</location>
        <topology evidence="2">Multi-pass membrane protein</topology>
    </subcellularLocation>
    <subcellularLocation>
        <location evidence="1">Nucleus</location>
    </subcellularLocation>
</comment>
<evidence type="ECO:0000256" key="12">
    <source>
        <dbReference type="SAM" id="MobiDB-lite"/>
    </source>
</evidence>
<keyword evidence="7" id="KW-0238">DNA-binding</keyword>
<dbReference type="SMART" id="SM00542">
    <property type="entry name" value="FYRC"/>
    <property type="match status" value="1"/>
</dbReference>
<evidence type="ECO:0000256" key="10">
    <source>
        <dbReference type="PROSITE-ProRule" id="PRU00035"/>
    </source>
</evidence>
<keyword evidence="8 13" id="KW-0472">Membrane</keyword>
<evidence type="ECO:0000256" key="3">
    <source>
        <dbReference type="ARBA" id="ARBA00022448"/>
    </source>
</evidence>
<keyword evidence="3" id="KW-0813">Transport</keyword>
<dbReference type="PANTHER" id="PTHR23503:SF8">
    <property type="entry name" value="FACILITATED GLUCOSE TRANSPORTER PROTEIN 1"/>
    <property type="match status" value="1"/>
</dbReference>
<dbReference type="PROSITE" id="PS51543">
    <property type="entry name" value="FYRC"/>
    <property type="match status" value="1"/>
</dbReference>
<evidence type="ECO:0000256" key="4">
    <source>
        <dbReference type="ARBA" id="ARBA00022692"/>
    </source>
</evidence>
<evidence type="ECO:0000256" key="1">
    <source>
        <dbReference type="ARBA" id="ARBA00004123"/>
    </source>
</evidence>
<sequence>MEAASSKKATAFDEANKATAHLIKPKTILYTSALLTWLQPFQSGWSTSQMNLSQYNDTDECNARPVAEDTCLMFPGHSKLEWTFAVNAWIFGAMVGSLCCGHFSDKYGRKTSLMGNCVFMIVGGVVQASVSNVWLFALGRLIAGISSGTATATIGSYVNELSPPHMRNTLGLGLQIFTTIGILIPAILFFFANTSSGWRYLAAFPVVLAVIFLLLAPSISSEGEDPEEAEDRSALSADSTAPSETKDDDNQVSEDYEEKGAISTIQGDSYDGLSPSPPTERAKQKARTRTSQRSDSIDEMEMSVESLIVLAQQRGLAMTALSQWSVREDGKLLDPDLRKYRSLRDALRAYTHLCQGTIPREDIYYLAILRRVLAEQELPLVDGPISVMALGTVVPEDHFYTSKKLFPIGYETLVNVQLTTPTTVAFRLRCKIVHGNKKKSPIFVVELENSTAEIVFRSYVASKAWKKALVHFESLSSDELMSVVSESMISVQSDDSSNTTDVLTLSSGEDGFGLLRRNVTRILEGLHQVFLCKDYQFWEQRHPITPDVHAKIRSRLKDQVKDILKVQNALSKEEIKCQLSQDVLLEEHAHNPEELFRMRQQKEKDQREADKRSVREAARKLLEIEMKAQEDAKEAQRRAKEERKNALLEAKMQAARQKEARKEALRLAREEEKRVREEEKEVKRALREEEKRKKLEEKENSMKRRIEELRQRRQMREEQKAILENGVVTSFSPRRFGDSRKRKTSGGVPDAQSIKQQHLALLKFVEEEKERRRQIRVWEKKNEVERFIWTRVKTHGVESKFQVGEKDNHLVVTKPMDLGTISEKIEDEDYENDDVESFVDDVALVWKNCYTYNSLKAEISNLAQKLAVVFDRLMKEWVYTTDNRALIAGEEDNCRNCQTIHFRKKVRDMTANSSDTPGNNEVNEGDLTDLEKRIQSVIDLLSQDNYTKLTVSDRLKVLRVLCELLEETAAVQSVYHSLEEKASDVRRSLGDSLADLEREWDRFCPPRTSHGVEQTKKFIIDGVEHELTDELLTYLEEKANAELEAKPALTSPLYLFNLIDLRKTSRLDTGNCQGRYFLVTCF</sequence>
<dbReference type="InterPro" id="IPR036259">
    <property type="entry name" value="MFS_trans_sf"/>
</dbReference>
<dbReference type="InterPro" id="IPR003889">
    <property type="entry name" value="FYrich_C"/>
</dbReference>
<feature type="region of interest" description="Disordered" evidence="12">
    <location>
        <begin position="594"/>
        <end position="613"/>
    </location>
</feature>
<feature type="transmembrane region" description="Helical" evidence="13">
    <location>
        <begin position="198"/>
        <end position="216"/>
    </location>
</feature>
<dbReference type="GO" id="GO:0005634">
    <property type="term" value="C:nucleus"/>
    <property type="evidence" value="ECO:0007669"/>
    <property type="project" value="UniProtKB-SubCell"/>
</dbReference>
<dbReference type="AlphaFoldDB" id="A0A421GYV4"/>
<evidence type="ECO:0000259" key="14">
    <source>
        <dbReference type="PROSITE" id="PS50014"/>
    </source>
</evidence>
<dbReference type="SUPFAM" id="SSF103473">
    <property type="entry name" value="MFS general substrate transporter"/>
    <property type="match status" value="1"/>
</dbReference>
<evidence type="ECO:0000256" key="9">
    <source>
        <dbReference type="ARBA" id="ARBA00023242"/>
    </source>
</evidence>
<dbReference type="Gene3D" id="3.30.160.360">
    <property type="match status" value="1"/>
</dbReference>